<proteinExistence type="predicted"/>
<comment type="caution">
    <text evidence="3">The sequence shown here is derived from an EMBL/GenBank/DDBJ whole genome shotgun (WGS) entry which is preliminary data.</text>
</comment>
<evidence type="ECO:0000313" key="4">
    <source>
        <dbReference type="Proteomes" id="UP001591681"/>
    </source>
</evidence>
<feature type="compositionally biased region" description="Basic and acidic residues" evidence="1">
    <location>
        <begin position="134"/>
        <end position="156"/>
    </location>
</feature>
<evidence type="ECO:0000259" key="2">
    <source>
        <dbReference type="Pfam" id="PF05699"/>
    </source>
</evidence>
<feature type="region of interest" description="Disordered" evidence="1">
    <location>
        <begin position="134"/>
        <end position="181"/>
    </location>
</feature>
<feature type="domain" description="HAT C-terminal dimerisation" evidence="2">
    <location>
        <begin position="180"/>
        <end position="260"/>
    </location>
</feature>
<dbReference type="PANTHER" id="PTHR46169:SF15">
    <property type="entry name" value="INNER CENTROMERE PROTEIN A-LIKE ISOFORM X1-RELATED"/>
    <property type="match status" value="1"/>
</dbReference>
<dbReference type="InterPro" id="IPR008906">
    <property type="entry name" value="HATC_C_dom"/>
</dbReference>
<reference evidence="3 4" key="1">
    <citation type="submission" date="2024-09" db="EMBL/GenBank/DDBJ databases">
        <title>A chromosome-level genome assembly of Gray's grenadier anchovy, Coilia grayii.</title>
        <authorList>
            <person name="Fu Z."/>
        </authorList>
    </citation>
    <scope>NUCLEOTIDE SEQUENCE [LARGE SCALE GENOMIC DNA]</scope>
    <source>
        <strain evidence="3">G4</strain>
        <tissue evidence="3">Muscle</tissue>
    </source>
</reference>
<dbReference type="EMBL" id="JBHFQA010000006">
    <property type="protein sequence ID" value="KAL2096875.1"/>
    <property type="molecule type" value="Genomic_DNA"/>
</dbReference>
<evidence type="ECO:0000256" key="1">
    <source>
        <dbReference type="SAM" id="MobiDB-lite"/>
    </source>
</evidence>
<dbReference type="SUPFAM" id="SSF53098">
    <property type="entry name" value="Ribonuclease H-like"/>
    <property type="match status" value="1"/>
</dbReference>
<dbReference type="InterPro" id="IPR052717">
    <property type="entry name" value="Vacuolar_transposase_reg"/>
</dbReference>
<gene>
    <name evidence="3" type="ORF">ACEWY4_006082</name>
</gene>
<protein>
    <recommendedName>
        <fullName evidence="2">HAT C-terminal dimerisation domain-containing protein</fullName>
    </recommendedName>
</protein>
<sequence length="264" mass="29973">MITRLLRNKDAVRATLELHQQRSKPSMLTNAELEKIEKLEALLEPCRYVTELLGGELYISCSVVLPALCHLLRVMEGCDDDPGYVLRFKAAFTADLSKWKESTNVQWLKMATALDPRFKDLKCLPRSEREAVWKSVKEESAQQPEPHRETEPDPPKKKMNPLLTASDSEEEGDPTSDMTVDRYRSEPSISMEDCPLKWWSEHTAAYPSLAPLAKKYLATPATTVPCERLFSLSGHIVQKKRAALSSTDNVTRLVCVSNWLKEKK</sequence>
<accession>A0ABD1KCR3</accession>
<dbReference type="Pfam" id="PF05699">
    <property type="entry name" value="Dimer_Tnp_hAT"/>
    <property type="match status" value="1"/>
</dbReference>
<organism evidence="3 4">
    <name type="scientific">Coilia grayii</name>
    <name type="common">Gray's grenadier anchovy</name>
    <dbReference type="NCBI Taxonomy" id="363190"/>
    <lineage>
        <taxon>Eukaryota</taxon>
        <taxon>Metazoa</taxon>
        <taxon>Chordata</taxon>
        <taxon>Craniata</taxon>
        <taxon>Vertebrata</taxon>
        <taxon>Euteleostomi</taxon>
        <taxon>Actinopterygii</taxon>
        <taxon>Neopterygii</taxon>
        <taxon>Teleostei</taxon>
        <taxon>Clupei</taxon>
        <taxon>Clupeiformes</taxon>
        <taxon>Clupeoidei</taxon>
        <taxon>Engraulidae</taxon>
        <taxon>Coilinae</taxon>
        <taxon>Coilia</taxon>
    </lineage>
</organism>
<dbReference type="InterPro" id="IPR012337">
    <property type="entry name" value="RNaseH-like_sf"/>
</dbReference>
<keyword evidence="4" id="KW-1185">Reference proteome</keyword>
<name>A0ABD1KCR3_9TELE</name>
<dbReference type="PANTHER" id="PTHR46169">
    <property type="entry name" value="DNA REPLICATION-RELATED ELEMENT FACTOR, ISOFORM A"/>
    <property type="match status" value="1"/>
</dbReference>
<dbReference type="Proteomes" id="UP001591681">
    <property type="component" value="Unassembled WGS sequence"/>
</dbReference>
<evidence type="ECO:0000313" key="3">
    <source>
        <dbReference type="EMBL" id="KAL2096875.1"/>
    </source>
</evidence>
<dbReference type="AlphaFoldDB" id="A0ABD1KCR3"/>